<dbReference type="Proteomes" id="UP000076078">
    <property type="component" value="Unassembled WGS sequence"/>
</dbReference>
<dbReference type="PANTHER" id="PTHR23524:SF1">
    <property type="entry name" value="MRH DOMAIN-CONTAINING PROTEIN-RELATED"/>
    <property type="match status" value="1"/>
</dbReference>
<keyword evidence="1" id="KW-0732">Signal</keyword>
<reference evidence="2 3" key="1">
    <citation type="submission" date="2015-12" db="EMBL/GenBank/DDBJ databases">
        <title>Dictyostelia acquired genes for synthesis and detection of signals that induce cell-type specialization by lateral gene transfer from prokaryotes.</title>
        <authorList>
            <person name="Gloeckner G."/>
            <person name="Schaap P."/>
        </authorList>
    </citation>
    <scope>NUCLEOTIDE SEQUENCE [LARGE SCALE GENOMIC DNA]</scope>
    <source>
        <strain evidence="2 3">TK</strain>
    </source>
</reference>
<feature type="signal peptide" evidence="1">
    <location>
        <begin position="1"/>
        <end position="19"/>
    </location>
</feature>
<dbReference type="AlphaFoldDB" id="A0A151ZHQ9"/>
<comment type="caution">
    <text evidence="2">The sequence shown here is derived from an EMBL/GenBank/DDBJ whole genome shotgun (WGS) entry which is preliminary data.</text>
</comment>
<dbReference type="OrthoDB" id="21271at2759"/>
<gene>
    <name evidence="2" type="ORF">DLAC_06139</name>
</gene>
<evidence type="ECO:0000256" key="1">
    <source>
        <dbReference type="SAM" id="SignalP"/>
    </source>
</evidence>
<evidence type="ECO:0000313" key="3">
    <source>
        <dbReference type="Proteomes" id="UP000076078"/>
    </source>
</evidence>
<dbReference type="OMA" id="QCATERI"/>
<proteinExistence type="predicted"/>
<evidence type="ECO:0000313" key="2">
    <source>
        <dbReference type="EMBL" id="KYQ93447.1"/>
    </source>
</evidence>
<organism evidence="2 3">
    <name type="scientific">Tieghemostelium lacteum</name>
    <name type="common">Slime mold</name>
    <name type="synonym">Dictyostelium lacteum</name>
    <dbReference type="NCBI Taxonomy" id="361077"/>
    <lineage>
        <taxon>Eukaryota</taxon>
        <taxon>Amoebozoa</taxon>
        <taxon>Evosea</taxon>
        <taxon>Eumycetozoa</taxon>
        <taxon>Dictyostelia</taxon>
        <taxon>Dictyosteliales</taxon>
        <taxon>Raperosteliaceae</taxon>
        <taxon>Tieghemostelium</taxon>
    </lineage>
</organism>
<name>A0A151ZHQ9_TIELA</name>
<protein>
    <submittedName>
        <fullName evidence="2">Uncharacterized protein</fullName>
    </submittedName>
</protein>
<dbReference type="PANTHER" id="PTHR23524">
    <property type="entry name" value="TRANSPORTER, PUTATIVE (AFU_ORTHOLOGUE AFUA_8G04850)-RELATED"/>
    <property type="match status" value="1"/>
</dbReference>
<dbReference type="FunCoup" id="A0A151ZHQ9">
    <property type="interactions" value="127"/>
</dbReference>
<dbReference type="InParanoid" id="A0A151ZHQ9"/>
<keyword evidence="3" id="KW-1185">Reference proteome</keyword>
<dbReference type="EMBL" id="LODT01000028">
    <property type="protein sequence ID" value="KYQ93447.1"/>
    <property type="molecule type" value="Genomic_DNA"/>
</dbReference>
<accession>A0A151ZHQ9</accession>
<feature type="chain" id="PRO_5007593311" evidence="1">
    <location>
        <begin position="20"/>
        <end position="1147"/>
    </location>
</feature>
<sequence>MKSIFIYLLFFIYIGYTLAIDCTFPYEIVPSVSCSISYLRINRSYYDFVTLETTPPVVPLIDSENQTVSFYLEYGQSYQINYEVKMCNDPKSQEITISGFKYTFPSQPKCFYTQTLVTFYDYASPLTYQGSNFESIRNFGPGLNTVYDNSSCQVTFFLTPVTNSTPSFTIVNPTCGYNNGTLYVPNTNDYSTISLYDSSENRIFSHFGLFSSLSPGSYTLVLASEACGTEVVPLTISNIIPQLLIDYVQVKDLNLPVSQLKFSFSDSEFNSSKVTISYNDIEVSDWNNFSTARLFAGSTNKFVFSYDNGTCSSTQYYYTAQVYPNVYWTQQKPSDGKCSSNVTVSLQTEQTPIPPTNINYANKQFQAPYGKTYSLSTNQSQASLSIPVFTDIPIFQITRGSLKGPCTSTFDVKILNIDKFSNISIVAQSRDGPFYPKLVGDTFVNVTIVYNIGIGYIPKGCSESNLSYRSIFPDITDWGLDSTFIEYTTITPATCINPEETFNYTVTNAAGVFGPFQATTSQLKYSKYVSLPDTYCFAILDYTAKVVSSFELDLDVVSNMPCSNEGNSGVFNITIPSNYTIQEVTVDGQAVNPLLENTYPFYNTNSSIQVKWKYVNGRYCYSTKNIQTQASLVKLEYTTVPVTNCSQYDGEIHITNYNDFSSIQLNGGSPQNGVYTGLSSFYQLLNFETASGCVGTQRIYVPTISDSVSVFTTVIQNPTCSNSKYADGSIQFSVNIENNTTPLSVQLVDDLDTNTVYYNIYPRANPGTSLFWVGLGSCSFIKNVTVDLEDPSIGLNSIFNSTSCLYSSVSQVTSSNDHVLIQNVVSGSASVFGNLNGQWNLYNNGKDTVEYTVSWNDVCQKKINSSMTKFTQTNPVVYTVKKVSDCKNFYLQVQIENFGMFASEKFYLNYQGLRPDANGFFSYVPSTTLLSFYYTTKAGCSGTHSVSILLEDTEAPTFEVTNDICYSGQGQIKITNYNSNYYYTYKQGSNSDGYYSLTNAFNVDTSGGLVGSNSYIINRYCKNNVLCNTINFYYAVVNNSNTPSIKAIDFTEDTGASDAKISVTLNYQPQSVTYQINDQTPQPTGEFNNLPAGDYKVTVVISDKVCATTLTQSVTIAQTAVSSSPFLSTSIQTYLLPLLFLLLIILN</sequence>